<evidence type="ECO:0000256" key="1">
    <source>
        <dbReference type="ARBA" id="ARBA00004651"/>
    </source>
</evidence>
<keyword evidence="2" id="KW-0813">Transport</keyword>
<evidence type="ECO:0000256" key="5">
    <source>
        <dbReference type="ARBA" id="ARBA00022989"/>
    </source>
</evidence>
<feature type="transmembrane region" description="Helical" evidence="8">
    <location>
        <begin position="451"/>
        <end position="471"/>
    </location>
</feature>
<keyword evidence="11" id="KW-1185">Reference proteome</keyword>
<protein>
    <submittedName>
        <fullName evidence="10">DHA2 family efflux MFS transporter permease subunit</fullName>
    </submittedName>
</protein>
<comment type="caution">
    <text evidence="10">The sequence shown here is derived from an EMBL/GenBank/DDBJ whole genome shotgun (WGS) entry which is preliminary data.</text>
</comment>
<keyword evidence="6 8" id="KW-0472">Membrane</keyword>
<dbReference type="PANTHER" id="PTHR42718:SF46">
    <property type="entry name" value="BLR6921 PROTEIN"/>
    <property type="match status" value="1"/>
</dbReference>
<feature type="transmembrane region" description="Helical" evidence="8">
    <location>
        <begin position="379"/>
        <end position="398"/>
    </location>
</feature>
<dbReference type="EMBL" id="JBEYRS010000007">
    <property type="protein sequence ID" value="MEW2364176.1"/>
    <property type="molecule type" value="Genomic_DNA"/>
</dbReference>
<feature type="transmembrane region" description="Helical" evidence="8">
    <location>
        <begin position="313"/>
        <end position="334"/>
    </location>
</feature>
<evidence type="ECO:0000256" key="7">
    <source>
        <dbReference type="ARBA" id="ARBA00023251"/>
    </source>
</evidence>
<dbReference type="Proteomes" id="UP001553843">
    <property type="component" value="Unassembled WGS sequence"/>
</dbReference>
<dbReference type="Pfam" id="PF07690">
    <property type="entry name" value="MFS_1"/>
    <property type="match status" value="1"/>
</dbReference>
<evidence type="ECO:0000313" key="10">
    <source>
        <dbReference type="EMBL" id="MEW2364176.1"/>
    </source>
</evidence>
<evidence type="ECO:0000256" key="6">
    <source>
        <dbReference type="ARBA" id="ARBA00023136"/>
    </source>
</evidence>
<dbReference type="NCBIfam" id="TIGR00711">
    <property type="entry name" value="efflux_EmrB"/>
    <property type="match status" value="1"/>
</dbReference>
<dbReference type="PRINTS" id="PR01036">
    <property type="entry name" value="TCRTETB"/>
</dbReference>
<feature type="transmembrane region" description="Helical" evidence="8">
    <location>
        <begin position="274"/>
        <end position="293"/>
    </location>
</feature>
<feature type="transmembrane region" description="Helical" evidence="8">
    <location>
        <begin position="404"/>
        <end position="430"/>
    </location>
</feature>
<dbReference type="PANTHER" id="PTHR42718">
    <property type="entry name" value="MAJOR FACILITATOR SUPERFAMILY MULTIDRUG TRANSPORTER MFSC"/>
    <property type="match status" value="1"/>
</dbReference>
<feature type="transmembrane region" description="Helical" evidence="8">
    <location>
        <begin position="354"/>
        <end position="372"/>
    </location>
</feature>
<comment type="subcellular location">
    <subcellularLocation>
        <location evidence="1">Cell membrane</location>
        <topology evidence="1">Multi-pass membrane protein</topology>
    </subcellularLocation>
</comment>
<feature type="transmembrane region" description="Helical" evidence="8">
    <location>
        <begin position="217"/>
        <end position="238"/>
    </location>
</feature>
<dbReference type="InterPro" id="IPR036259">
    <property type="entry name" value="MFS_trans_sf"/>
</dbReference>
<keyword evidence="3" id="KW-1003">Cell membrane</keyword>
<evidence type="ECO:0000256" key="2">
    <source>
        <dbReference type="ARBA" id="ARBA00022448"/>
    </source>
</evidence>
<keyword evidence="4 8" id="KW-0812">Transmembrane</keyword>
<evidence type="ECO:0000256" key="3">
    <source>
        <dbReference type="ARBA" id="ARBA00022475"/>
    </source>
</evidence>
<dbReference type="InterPro" id="IPR004638">
    <property type="entry name" value="EmrB-like"/>
</dbReference>
<dbReference type="PROSITE" id="PS50850">
    <property type="entry name" value="MFS"/>
    <property type="match status" value="1"/>
</dbReference>
<keyword evidence="5 8" id="KW-1133">Transmembrane helix</keyword>
<organism evidence="10 11">
    <name type="scientific">Streptomyces huasconensis</name>
    <dbReference type="NCBI Taxonomy" id="1854574"/>
    <lineage>
        <taxon>Bacteria</taxon>
        <taxon>Bacillati</taxon>
        <taxon>Actinomycetota</taxon>
        <taxon>Actinomycetes</taxon>
        <taxon>Kitasatosporales</taxon>
        <taxon>Streptomycetaceae</taxon>
        <taxon>Streptomyces</taxon>
    </lineage>
</organism>
<evidence type="ECO:0000256" key="4">
    <source>
        <dbReference type="ARBA" id="ARBA00022692"/>
    </source>
</evidence>
<feature type="transmembrane region" description="Helical" evidence="8">
    <location>
        <begin position="250"/>
        <end position="268"/>
    </location>
</feature>
<feature type="transmembrane region" description="Helical" evidence="8">
    <location>
        <begin position="483"/>
        <end position="501"/>
    </location>
</feature>
<dbReference type="SUPFAM" id="SSF103473">
    <property type="entry name" value="MFS general substrate transporter"/>
    <property type="match status" value="1"/>
</dbReference>
<dbReference type="RefSeq" id="WP_359973328.1">
    <property type="nucleotide sequence ID" value="NZ_JBEYRS010000007.1"/>
</dbReference>
<keyword evidence="7" id="KW-0046">Antibiotic resistance</keyword>
<gene>
    <name evidence="10" type="ORF">AB0887_19830</name>
</gene>
<feature type="transmembrane region" description="Helical" evidence="8">
    <location>
        <begin position="154"/>
        <end position="175"/>
    </location>
</feature>
<dbReference type="CDD" id="cd17503">
    <property type="entry name" value="MFS_LmrB_MDR_like"/>
    <property type="match status" value="1"/>
</dbReference>
<evidence type="ECO:0000256" key="8">
    <source>
        <dbReference type="SAM" id="Phobius"/>
    </source>
</evidence>
<proteinExistence type="predicted"/>
<feature type="transmembrane region" description="Helical" evidence="8">
    <location>
        <begin position="128"/>
        <end position="148"/>
    </location>
</feature>
<feature type="transmembrane region" description="Helical" evidence="8">
    <location>
        <begin position="60"/>
        <end position="81"/>
    </location>
</feature>
<evidence type="ECO:0000313" key="11">
    <source>
        <dbReference type="Proteomes" id="UP001553843"/>
    </source>
</evidence>
<accession>A0ABV3LYX4</accession>
<feature type="transmembrane region" description="Helical" evidence="8">
    <location>
        <begin position="187"/>
        <end position="205"/>
    </location>
</feature>
<reference evidence="10 11" key="1">
    <citation type="submission" date="2024-06" db="EMBL/GenBank/DDBJ databases">
        <title>The Natural Products Discovery Center: Release of the First 8490 Sequenced Strains for Exploring Actinobacteria Biosynthetic Diversity.</title>
        <authorList>
            <person name="Kalkreuter E."/>
            <person name="Kautsar S.A."/>
            <person name="Yang D."/>
            <person name="Bader C.D."/>
            <person name="Teijaro C.N."/>
            <person name="Fluegel L."/>
            <person name="Davis C.M."/>
            <person name="Simpson J.R."/>
            <person name="Lauterbach L."/>
            <person name="Steele A.D."/>
            <person name="Gui C."/>
            <person name="Meng S."/>
            <person name="Li G."/>
            <person name="Viehrig K."/>
            <person name="Ye F."/>
            <person name="Su P."/>
            <person name="Kiefer A.F."/>
            <person name="Nichols A."/>
            <person name="Cepeda A.J."/>
            <person name="Yan W."/>
            <person name="Fan B."/>
            <person name="Jiang Y."/>
            <person name="Adhikari A."/>
            <person name="Zheng C.-J."/>
            <person name="Schuster L."/>
            <person name="Cowan T.M."/>
            <person name="Smanski M.J."/>
            <person name="Chevrette M.G."/>
            <person name="De Carvalho L.P.S."/>
            <person name="Shen B."/>
        </authorList>
    </citation>
    <scope>NUCLEOTIDE SEQUENCE [LARGE SCALE GENOMIC DNA]</scope>
    <source>
        <strain evidence="10 11">NPDC047833</strain>
    </source>
</reference>
<name>A0ABV3LYX4_9ACTN</name>
<feature type="transmembrane region" description="Helical" evidence="8">
    <location>
        <begin position="101"/>
        <end position="121"/>
    </location>
</feature>
<feature type="domain" description="Major facilitator superfamily (MFS) profile" evidence="9">
    <location>
        <begin position="63"/>
        <end position="506"/>
    </location>
</feature>
<dbReference type="InterPro" id="IPR020846">
    <property type="entry name" value="MFS_dom"/>
</dbReference>
<dbReference type="Gene3D" id="1.20.1250.20">
    <property type="entry name" value="MFS general substrate transporter like domains"/>
    <property type="match status" value="1"/>
</dbReference>
<evidence type="ECO:0000259" key="9">
    <source>
        <dbReference type="PROSITE" id="PS50850"/>
    </source>
</evidence>
<dbReference type="InterPro" id="IPR011701">
    <property type="entry name" value="MFS"/>
</dbReference>
<sequence length="513" mass="54149">MLTGAVRQIKIWTSWLEHCMIAVETEAGPQLQCRRSDQWRTRVTSADTSEQVDARLDRPLLVLGALMAAGTFAAALDATIVSLALDSIRSEFNTPIETIQWIITGYLLGIATVIPVTGWAVDRFGARTMWLTAMGLFLGASLLCGIAWSAPSLIASRVLQGFGGGMIVPIAQAVLARAAGPSRVGRIMALVTIPTQFASVIGPTLGGLLVETTTWRWIFYLNLPICLIAGVLAARLLPPDEPQREARLDLRGLLMLSPGLALLVFGVSRVADGTTAVLIPVAAGAVLLAGYVVHARTTPHPPVIDLRLFSTRWFRTLAAIMLVYGGFFFGAVYLFPLYFQQARGHSALQAGLEVAPQGIGLLLMVFLGGSLADKLGPRPAMLGGLGLLALGTLVYTQLPADPPMWLLLTALAVRGAGVGLCVGPLMAAVFQGGLPKASIPRATTAVNILQRVGGSFGTALFAVVLTSQAGAHDDATPADFSHTFWWVAGLVVLALVLTLTLQRGHPAAASADD</sequence>
<dbReference type="Gene3D" id="1.20.1720.10">
    <property type="entry name" value="Multidrug resistance protein D"/>
    <property type="match status" value="1"/>
</dbReference>